<sequence>MQINIHWGEFIGPANRTEVKANAINKETGNSIALYKYDIDLKGYLPFSLFKNIQTNKWLSPEVIAPEVSKQVIFYVEKIVDEYENKYNL</sequence>
<evidence type="ECO:0000313" key="1">
    <source>
        <dbReference type="EMBL" id="QEC66344.1"/>
    </source>
</evidence>
<proteinExistence type="predicted"/>
<dbReference type="KEGG" id="pgin:FRZ67_03115"/>
<dbReference type="EMBL" id="CP042435">
    <property type="protein sequence ID" value="QEC66344.1"/>
    <property type="molecule type" value="Genomic_DNA"/>
</dbReference>
<dbReference type="Proteomes" id="UP000321533">
    <property type="component" value="Chromosome"/>
</dbReference>
<name>A0A5B8V4M9_9BACT</name>
<accession>A0A5B8V4M9</accession>
<reference evidence="1 2" key="1">
    <citation type="journal article" date="2016" name="Int. J. Syst. Evol. Microbiol.">
        <title>Panacibacter ginsenosidivorans gen. nov., sp. nov., with ginsenoside converting activity isolated from soil of a ginseng field.</title>
        <authorList>
            <person name="Siddiqi M.Z."/>
            <person name="Muhammad Shafi S."/>
            <person name="Choi K.D."/>
            <person name="Im W.T."/>
        </authorList>
    </citation>
    <scope>NUCLEOTIDE SEQUENCE [LARGE SCALE GENOMIC DNA]</scope>
    <source>
        <strain evidence="1 2">Gsoil1550</strain>
    </source>
</reference>
<protein>
    <submittedName>
        <fullName evidence="1">Uncharacterized protein</fullName>
    </submittedName>
</protein>
<organism evidence="1 2">
    <name type="scientific">Panacibacter ginsenosidivorans</name>
    <dbReference type="NCBI Taxonomy" id="1813871"/>
    <lineage>
        <taxon>Bacteria</taxon>
        <taxon>Pseudomonadati</taxon>
        <taxon>Bacteroidota</taxon>
        <taxon>Chitinophagia</taxon>
        <taxon>Chitinophagales</taxon>
        <taxon>Chitinophagaceae</taxon>
        <taxon>Panacibacter</taxon>
    </lineage>
</organism>
<evidence type="ECO:0000313" key="2">
    <source>
        <dbReference type="Proteomes" id="UP000321533"/>
    </source>
</evidence>
<dbReference type="RefSeq" id="WP_147188144.1">
    <property type="nucleotide sequence ID" value="NZ_CP042435.1"/>
</dbReference>
<keyword evidence="2" id="KW-1185">Reference proteome</keyword>
<dbReference type="AlphaFoldDB" id="A0A5B8V4M9"/>
<gene>
    <name evidence="1" type="ORF">FRZ67_03115</name>
</gene>